<comment type="caution">
    <text evidence="2">The sequence shown here is derived from an EMBL/GenBank/DDBJ whole genome shotgun (WGS) entry which is preliminary data.</text>
</comment>
<dbReference type="EMBL" id="CAICTM010000949">
    <property type="protein sequence ID" value="CAB9518639.1"/>
    <property type="molecule type" value="Genomic_DNA"/>
</dbReference>
<proteinExistence type="predicted"/>
<dbReference type="GO" id="GO:0006888">
    <property type="term" value="P:endoplasmic reticulum to Golgi vesicle-mediated transport"/>
    <property type="evidence" value="ECO:0007669"/>
    <property type="project" value="TreeGrafter"/>
</dbReference>
<organism evidence="2 3">
    <name type="scientific">Seminavis robusta</name>
    <dbReference type="NCBI Taxonomy" id="568900"/>
    <lineage>
        <taxon>Eukaryota</taxon>
        <taxon>Sar</taxon>
        <taxon>Stramenopiles</taxon>
        <taxon>Ochrophyta</taxon>
        <taxon>Bacillariophyta</taxon>
        <taxon>Bacillariophyceae</taxon>
        <taxon>Bacillariophycidae</taxon>
        <taxon>Naviculales</taxon>
        <taxon>Naviculaceae</taxon>
        <taxon>Seminavis</taxon>
    </lineage>
</organism>
<dbReference type="InterPro" id="IPR006342">
    <property type="entry name" value="FkbM_mtfrase"/>
</dbReference>
<reference evidence="2" key="1">
    <citation type="submission" date="2020-06" db="EMBL/GenBank/DDBJ databases">
        <authorList>
            <consortium name="Plant Systems Biology data submission"/>
        </authorList>
    </citation>
    <scope>NUCLEOTIDE SEQUENCE</scope>
    <source>
        <strain evidence="2">D6</strain>
    </source>
</reference>
<protein>
    <recommendedName>
        <fullName evidence="1">Methyltransferase FkbM domain-containing protein</fullName>
    </recommendedName>
</protein>
<dbReference type="InterPro" id="IPR029063">
    <property type="entry name" value="SAM-dependent_MTases_sf"/>
</dbReference>
<dbReference type="Pfam" id="PF05050">
    <property type="entry name" value="Methyltransf_21"/>
    <property type="match status" value="2"/>
</dbReference>
<feature type="domain" description="Methyltransferase FkbM" evidence="1">
    <location>
        <begin position="160"/>
        <end position="319"/>
    </location>
</feature>
<evidence type="ECO:0000259" key="1">
    <source>
        <dbReference type="Pfam" id="PF05050"/>
    </source>
</evidence>
<evidence type="ECO:0000313" key="2">
    <source>
        <dbReference type="EMBL" id="CAB9518639.1"/>
    </source>
</evidence>
<dbReference type="Proteomes" id="UP001153069">
    <property type="component" value="Unassembled WGS sequence"/>
</dbReference>
<dbReference type="PANTHER" id="PTHR34009">
    <property type="entry name" value="PROTEIN STAR"/>
    <property type="match status" value="1"/>
</dbReference>
<dbReference type="GO" id="GO:0005794">
    <property type="term" value="C:Golgi apparatus"/>
    <property type="evidence" value="ECO:0007669"/>
    <property type="project" value="TreeGrafter"/>
</dbReference>
<gene>
    <name evidence="2" type="ORF">SEMRO_951_G223870.1</name>
</gene>
<dbReference type="InterPro" id="IPR053202">
    <property type="entry name" value="EGF_Rcpt_Signaling_Reg"/>
</dbReference>
<dbReference type="GO" id="GO:0005886">
    <property type="term" value="C:plasma membrane"/>
    <property type="evidence" value="ECO:0007669"/>
    <property type="project" value="TreeGrafter"/>
</dbReference>
<dbReference type="PANTHER" id="PTHR34009:SF2">
    <property type="entry name" value="PROTEIN STAR"/>
    <property type="match status" value="1"/>
</dbReference>
<dbReference type="GO" id="GO:0016197">
    <property type="term" value="P:endosomal transport"/>
    <property type="evidence" value="ECO:0007669"/>
    <property type="project" value="TreeGrafter"/>
</dbReference>
<sequence>MMTVTRPRAATTKKTKSSLVIVILVTASLCMVVWFLFSSITLARSVNNDNNDNQNISPQEQASSSKLLLTRSLGSRRQEKILDNSESARWETYKSVYNYQAPLLSNPPSTAAEEECGFGPTYAKFFEQGRDKRSRYMEDKAIYKAFFKERLTGTGTYVEMGAFDGQSESNSRFYDLCLGWKGLLIEANPLTYQKTVQNRPHAHRMSFAPSCKDVGGTVEFYKYPMTNAGQAGKAVTYEGKPTVSVPCGPLGRVLEDVFKGETIHFFSLDVEGVEPQVLATINFEKVKIDVLMVEVDNYFCKENCKLRDTVREIMTNAGYTRHDGVVRASDVFTRPGATFSLIRNYVSRPDPRIDRQKRYKETYDYRLPTNSFQSTPEECGKAPNYMKFFNLPSEEHSRSMEDKIIYHMLFKGRLNHNQPGTYVELGAFDGKSESNTRFFDVCLGWKGLLIEGHPDLFLQAVNNRPQAHRMKFAPSCKEDGTVQFYNYPMSNTGLEGKALEYKGKPTITVPCGPLGPVLEDLFAGERISFLSLDVEGSESMVLETIDFKKVMIDVLMVEVSNKHCVEGCKNRNDVRAIMKKAGYKRFGFGSLVQTSDVYVHPDSPYQPQDT</sequence>
<dbReference type="Gene3D" id="3.40.50.150">
    <property type="entry name" value="Vaccinia Virus protein VP39"/>
    <property type="match status" value="2"/>
</dbReference>
<accession>A0A9N8EGC3</accession>
<dbReference type="GO" id="GO:0031902">
    <property type="term" value="C:late endosome membrane"/>
    <property type="evidence" value="ECO:0007669"/>
    <property type="project" value="TreeGrafter"/>
</dbReference>
<evidence type="ECO:0000313" key="3">
    <source>
        <dbReference type="Proteomes" id="UP001153069"/>
    </source>
</evidence>
<dbReference type="AlphaFoldDB" id="A0A9N8EGC3"/>
<keyword evidence="3" id="KW-1185">Reference proteome</keyword>
<dbReference type="SUPFAM" id="SSF53335">
    <property type="entry name" value="S-adenosyl-L-methionine-dependent methyltransferases"/>
    <property type="match status" value="2"/>
</dbReference>
<feature type="domain" description="Methyltransferase FkbM" evidence="1">
    <location>
        <begin position="425"/>
        <end position="584"/>
    </location>
</feature>
<name>A0A9N8EGC3_9STRA</name>
<dbReference type="OrthoDB" id="6352234at2759"/>
<dbReference type="GO" id="GO:0005789">
    <property type="term" value="C:endoplasmic reticulum membrane"/>
    <property type="evidence" value="ECO:0007669"/>
    <property type="project" value="TreeGrafter"/>
</dbReference>